<dbReference type="AlphaFoldDB" id="A0A3D3QZJ6"/>
<dbReference type="EMBL" id="DQAY01000019">
    <property type="protein sequence ID" value="HCO22013.1"/>
    <property type="molecule type" value="Genomic_DNA"/>
</dbReference>
<dbReference type="InterPro" id="IPR003697">
    <property type="entry name" value="Maf-like"/>
</dbReference>
<evidence type="ECO:0000256" key="1">
    <source>
        <dbReference type="ARBA" id="ARBA00001968"/>
    </source>
</evidence>
<keyword evidence="3" id="KW-0546">Nucleotide metabolism</keyword>
<reference evidence="4 5" key="1">
    <citation type="journal article" date="2018" name="Nat. Biotechnol.">
        <title>A standardized bacterial taxonomy based on genome phylogeny substantially revises the tree of life.</title>
        <authorList>
            <person name="Parks D.H."/>
            <person name="Chuvochina M."/>
            <person name="Waite D.W."/>
            <person name="Rinke C."/>
            <person name="Skarshewski A."/>
            <person name="Chaumeil P.A."/>
            <person name="Hugenholtz P."/>
        </authorList>
    </citation>
    <scope>NUCLEOTIDE SEQUENCE [LARGE SCALE GENOMIC DNA]</scope>
    <source>
        <strain evidence="4">UBA9375</strain>
    </source>
</reference>
<dbReference type="PANTHER" id="PTHR43213">
    <property type="entry name" value="BIFUNCTIONAL DTTP/UTP PYROPHOSPHATASE/METHYLTRANSFERASE PROTEIN-RELATED"/>
    <property type="match status" value="1"/>
</dbReference>
<accession>A0A3D3QZJ6</accession>
<comment type="cofactor">
    <cofactor evidence="1">
        <name>a divalent metal cation</name>
        <dbReference type="ChEBI" id="CHEBI:60240"/>
    </cofactor>
</comment>
<evidence type="ECO:0000313" key="5">
    <source>
        <dbReference type="Proteomes" id="UP000263642"/>
    </source>
</evidence>
<keyword evidence="2" id="KW-0378">Hydrolase</keyword>
<evidence type="ECO:0000313" key="4">
    <source>
        <dbReference type="EMBL" id="HCO22013.1"/>
    </source>
</evidence>
<evidence type="ECO:0000256" key="3">
    <source>
        <dbReference type="ARBA" id="ARBA00023080"/>
    </source>
</evidence>
<organism evidence="4 5">
    <name type="scientific">Gimesia maris</name>
    <dbReference type="NCBI Taxonomy" id="122"/>
    <lineage>
        <taxon>Bacteria</taxon>
        <taxon>Pseudomonadati</taxon>
        <taxon>Planctomycetota</taxon>
        <taxon>Planctomycetia</taxon>
        <taxon>Planctomycetales</taxon>
        <taxon>Planctomycetaceae</taxon>
        <taxon>Gimesia</taxon>
    </lineage>
</organism>
<dbReference type="Proteomes" id="UP000263642">
    <property type="component" value="Unassembled WGS sequence"/>
</dbReference>
<sequence>WQETVRDWFLNDYAGQTHQVLTGVCLRVNQRIMIQTAETQVTFYDQEYIRARLDWYLSTQESRGKAGGYAIQGAGSIFVNRIEGSLSNVVGLPLETVFEMLNHSQTV</sequence>
<name>A0A3D3QZJ6_9PLAN</name>
<dbReference type="GO" id="GO:0047429">
    <property type="term" value="F:nucleoside triphosphate diphosphatase activity"/>
    <property type="evidence" value="ECO:0007669"/>
    <property type="project" value="InterPro"/>
</dbReference>
<feature type="non-terminal residue" evidence="4">
    <location>
        <position position="1"/>
    </location>
</feature>
<dbReference type="Pfam" id="PF02545">
    <property type="entry name" value="Maf"/>
    <property type="match status" value="1"/>
</dbReference>
<dbReference type="SUPFAM" id="SSF52972">
    <property type="entry name" value="ITPase-like"/>
    <property type="match status" value="1"/>
</dbReference>
<dbReference type="Gene3D" id="3.90.950.10">
    <property type="match status" value="1"/>
</dbReference>
<proteinExistence type="predicted"/>
<evidence type="ECO:0000256" key="2">
    <source>
        <dbReference type="ARBA" id="ARBA00022801"/>
    </source>
</evidence>
<dbReference type="GO" id="GO:0009117">
    <property type="term" value="P:nucleotide metabolic process"/>
    <property type="evidence" value="ECO:0007669"/>
    <property type="project" value="UniProtKB-KW"/>
</dbReference>
<dbReference type="InterPro" id="IPR029001">
    <property type="entry name" value="ITPase-like_fam"/>
</dbReference>
<protein>
    <submittedName>
        <fullName evidence="4">MAF protein</fullName>
    </submittedName>
</protein>
<comment type="caution">
    <text evidence="4">The sequence shown here is derived from an EMBL/GenBank/DDBJ whole genome shotgun (WGS) entry which is preliminary data.</text>
</comment>
<dbReference type="PANTHER" id="PTHR43213:SF5">
    <property type="entry name" value="BIFUNCTIONAL DTTP_UTP PYROPHOSPHATASE_METHYLTRANSFERASE PROTEIN-RELATED"/>
    <property type="match status" value="1"/>
</dbReference>
<gene>
    <name evidence="4" type="ORF">DIT97_02675</name>
</gene>